<dbReference type="PANTHER" id="PTHR14898">
    <property type="entry name" value="ENHANCER OF POLYCOMB"/>
    <property type="match status" value="1"/>
</dbReference>
<dbReference type="Pfam" id="PF06752">
    <property type="entry name" value="E_Pc_C"/>
    <property type="match status" value="1"/>
</dbReference>
<evidence type="ECO:0000256" key="5">
    <source>
        <dbReference type="ARBA" id="ARBA00023163"/>
    </source>
</evidence>
<feature type="compositionally biased region" description="Basic and acidic residues" evidence="8">
    <location>
        <begin position="787"/>
        <end position="796"/>
    </location>
</feature>
<evidence type="ECO:0000256" key="7">
    <source>
        <dbReference type="RuleBase" id="RU361124"/>
    </source>
</evidence>
<evidence type="ECO:0000313" key="12">
    <source>
        <dbReference type="Proteomes" id="UP000694417"/>
    </source>
</evidence>
<dbReference type="GO" id="GO:0006325">
    <property type="term" value="P:chromatin organization"/>
    <property type="evidence" value="ECO:0007669"/>
    <property type="project" value="UniProtKB-KW"/>
</dbReference>
<accession>A0A8D2KFF7</accession>
<comment type="subcellular location">
    <subcellularLocation>
        <location evidence="1 7">Nucleus</location>
    </subcellularLocation>
</comment>
<keyword evidence="4 7" id="KW-0805">Transcription regulation</keyword>
<dbReference type="InterPro" id="IPR024943">
    <property type="entry name" value="Enhancer_polycomb"/>
</dbReference>
<evidence type="ECO:0000259" key="10">
    <source>
        <dbReference type="Pfam" id="PF10513"/>
    </source>
</evidence>
<evidence type="ECO:0000256" key="1">
    <source>
        <dbReference type="ARBA" id="ARBA00004123"/>
    </source>
</evidence>
<dbReference type="Ensembl" id="ENSUPAT00010011095.1">
    <property type="protein sequence ID" value="ENSUPAP00010009646.1"/>
    <property type="gene ID" value="ENSUPAG00010007788.1"/>
</dbReference>
<feature type="domain" description="Enhancer of polycomb-like N-terminal" evidence="10">
    <location>
        <begin position="7"/>
        <end position="148"/>
    </location>
</feature>
<organism evidence="11 12">
    <name type="scientific">Urocitellus parryii</name>
    <name type="common">Arctic ground squirrel</name>
    <name type="synonym">Spermophilus parryii</name>
    <dbReference type="NCBI Taxonomy" id="9999"/>
    <lineage>
        <taxon>Eukaryota</taxon>
        <taxon>Metazoa</taxon>
        <taxon>Chordata</taxon>
        <taxon>Craniata</taxon>
        <taxon>Vertebrata</taxon>
        <taxon>Euteleostomi</taxon>
        <taxon>Mammalia</taxon>
        <taxon>Eutheria</taxon>
        <taxon>Euarchontoglires</taxon>
        <taxon>Glires</taxon>
        <taxon>Rodentia</taxon>
        <taxon>Sciuromorpha</taxon>
        <taxon>Sciuridae</taxon>
        <taxon>Xerinae</taxon>
        <taxon>Marmotini</taxon>
        <taxon>Urocitellus</taxon>
    </lineage>
</organism>
<evidence type="ECO:0000259" key="9">
    <source>
        <dbReference type="Pfam" id="PF06752"/>
    </source>
</evidence>
<keyword evidence="6 7" id="KW-0539">Nucleus</keyword>
<dbReference type="Proteomes" id="UP000694417">
    <property type="component" value="Unplaced"/>
</dbReference>
<evidence type="ECO:0000256" key="4">
    <source>
        <dbReference type="ARBA" id="ARBA00023015"/>
    </source>
</evidence>
<dbReference type="AlphaFoldDB" id="A0A8D2KFF7"/>
<dbReference type="GeneID" id="113194186"/>
<name>A0A8D2KFF7_UROPR</name>
<feature type="region of interest" description="Disordered" evidence="8">
    <location>
        <begin position="334"/>
        <end position="359"/>
    </location>
</feature>
<keyword evidence="3" id="KW-0156">Chromatin regulator</keyword>
<dbReference type="GO" id="GO:0006357">
    <property type="term" value="P:regulation of transcription by RNA polymerase II"/>
    <property type="evidence" value="ECO:0007669"/>
    <property type="project" value="InterPro"/>
</dbReference>
<dbReference type="RefSeq" id="XP_026260957.1">
    <property type="nucleotide sequence ID" value="XM_026405172.1"/>
</dbReference>
<evidence type="ECO:0000313" key="11">
    <source>
        <dbReference type="Ensembl" id="ENSUPAP00010009646.1"/>
    </source>
</evidence>
<dbReference type="GO" id="GO:0035267">
    <property type="term" value="C:NuA4 histone acetyltransferase complex"/>
    <property type="evidence" value="ECO:0007669"/>
    <property type="project" value="InterPro"/>
</dbReference>
<feature type="compositionally biased region" description="Polar residues" evidence="8">
    <location>
        <begin position="349"/>
        <end position="358"/>
    </location>
</feature>
<sequence>MSKLSFRARALDASKPLPVFRCEDLPDLHEYASINRAVPQMPTGMEKEEESEHHLQRAISAQQVYGEKRDNMVIPVPEAESNIAYYESIYPGEFKMPKQLIHIQPFSLDAEQPDYDLDSEDEVFVNKLKKKMDICPLQFEEMIDRLEKGSGQQPVSLQEAKLLLKEDDELIREVYEYWIKKRKNCRGPSLIPSVKQEKRDGSSTNDPYVAFRRRTEKMQTRKNRKNDEASYEKMLKLRRDLSRAVTILEMIKRREKSKRELLHLTLEIMEKRYNLGDYNGEIMSEVMAQRQPMKPTYAIPIIPITNSSQFKHQEVMDVKEFKVNKQDKTDLIRPKRKYEKKPKVLPSSAAATPQQTSPALPVFNAKDLNQYDFPSSDEEPLSQVLSGSSEAEEENDPDGPFAFRRKAGCQYYAPHLDQTGNWPWTSPKDGGLGDVRYRYCLTTLTVPQRCIGFARRRVGRGGRVLLDRAYSEYDSMFRHLDLEMLSSPQHSPVNQFANTSETNTSDKSFSKDLSQILVNIKSCRWRHFRPRTPSLHDSDNDELSNRKLYRSINRTGTAQPGTQTCSTSTQSKSSSGSAHFAFTAEQYQQHQQQLALMQKQQLAQIQQQQANSNSSTNTSQGFVSKTLDSASAQFAASALMTSEQLMGFKMKDDVVLGIGVNGVLPASGVYKGLHLSSTTPTALVHTSSSAAGSTLLQPSNITQNSGSHSTLSHQVTAANSATTQVLIGNKIRLTVPSSVAPVNAIAPINARHIPRTLSAVPSSALKLAAAANCQVSKVPSSSSVDSVPRENHESEKPALNNIADNTVAMEVT</sequence>
<evidence type="ECO:0000256" key="3">
    <source>
        <dbReference type="ARBA" id="ARBA00022853"/>
    </source>
</evidence>
<dbReference type="InterPro" id="IPR009607">
    <property type="entry name" value="Enhancer_polycomb_C"/>
</dbReference>
<dbReference type="GO" id="GO:0005634">
    <property type="term" value="C:nucleus"/>
    <property type="evidence" value="ECO:0007669"/>
    <property type="project" value="UniProtKB-SubCell"/>
</dbReference>
<feature type="region of interest" description="Disordered" evidence="8">
    <location>
        <begin position="554"/>
        <end position="573"/>
    </location>
</feature>
<feature type="region of interest" description="Disordered" evidence="8">
    <location>
        <begin position="374"/>
        <end position="400"/>
    </location>
</feature>
<dbReference type="InterPro" id="IPR019542">
    <property type="entry name" value="Enhancer_polycomb-like_N"/>
</dbReference>
<feature type="domain" description="Enhancer of polycomb C-terminal" evidence="9">
    <location>
        <begin position="581"/>
        <end position="812"/>
    </location>
</feature>
<keyword evidence="12" id="KW-1185">Reference proteome</keyword>
<comment type="similarity">
    <text evidence="2 7">Belongs to the enhancer of polycomb family.</text>
</comment>
<evidence type="ECO:0000256" key="6">
    <source>
        <dbReference type="ARBA" id="ARBA00023242"/>
    </source>
</evidence>
<reference evidence="11" key="1">
    <citation type="submission" date="2025-08" db="UniProtKB">
        <authorList>
            <consortium name="Ensembl"/>
        </authorList>
    </citation>
    <scope>IDENTIFICATION</scope>
</reference>
<feature type="region of interest" description="Disordered" evidence="8">
    <location>
        <begin position="778"/>
        <end position="805"/>
    </location>
</feature>
<dbReference type="Pfam" id="PF10513">
    <property type="entry name" value="EPL1"/>
    <property type="match status" value="1"/>
</dbReference>
<gene>
    <name evidence="11" type="primary">EPC1</name>
</gene>
<protein>
    <recommendedName>
        <fullName evidence="7">Enhancer of polycomb homolog</fullName>
    </recommendedName>
</protein>
<evidence type="ECO:0000256" key="8">
    <source>
        <dbReference type="SAM" id="MobiDB-lite"/>
    </source>
</evidence>
<reference evidence="11" key="2">
    <citation type="submission" date="2025-09" db="UniProtKB">
        <authorList>
            <consortium name="Ensembl"/>
        </authorList>
    </citation>
    <scope>IDENTIFICATION</scope>
</reference>
<evidence type="ECO:0000256" key="2">
    <source>
        <dbReference type="ARBA" id="ARBA00008035"/>
    </source>
</evidence>
<keyword evidence="5 7" id="KW-0804">Transcription</keyword>
<proteinExistence type="inferred from homology"/>
<feature type="compositionally biased region" description="Low complexity" evidence="8">
    <location>
        <begin position="561"/>
        <end position="573"/>
    </location>
</feature>
<dbReference type="GeneTree" id="ENSGT00940000155003"/>